<evidence type="ECO:0000313" key="3">
    <source>
        <dbReference type="Proteomes" id="UP000257109"/>
    </source>
</evidence>
<comment type="caution">
    <text evidence="2">The sequence shown here is derived from an EMBL/GenBank/DDBJ whole genome shotgun (WGS) entry which is preliminary data.</text>
</comment>
<gene>
    <name evidence="2" type="primary">CSE</name>
    <name evidence="2" type="ORF">CR513_55394</name>
</gene>
<evidence type="ECO:0000313" key="2">
    <source>
        <dbReference type="EMBL" id="RDX65904.1"/>
    </source>
</evidence>
<dbReference type="InterPro" id="IPR029058">
    <property type="entry name" value="AB_hydrolase_fold"/>
</dbReference>
<evidence type="ECO:0000259" key="1">
    <source>
        <dbReference type="Pfam" id="PF12146"/>
    </source>
</evidence>
<dbReference type="SUPFAM" id="SSF53474">
    <property type="entry name" value="alpha/beta-Hydrolases"/>
    <property type="match status" value="1"/>
</dbReference>
<dbReference type="AlphaFoldDB" id="A0A371EIR3"/>
<dbReference type="EMBL" id="QJKJ01013682">
    <property type="protein sequence ID" value="RDX65904.1"/>
    <property type="molecule type" value="Genomic_DNA"/>
</dbReference>
<reference evidence="2" key="1">
    <citation type="submission" date="2018-05" db="EMBL/GenBank/DDBJ databases">
        <title>Draft genome of Mucuna pruriens seed.</title>
        <authorList>
            <person name="Nnadi N.E."/>
            <person name="Vos R."/>
            <person name="Hasami M.H."/>
            <person name="Devisetty U.K."/>
            <person name="Aguiy J.C."/>
        </authorList>
    </citation>
    <scope>NUCLEOTIDE SEQUENCE [LARGE SCALE GENOMIC DNA]</scope>
    <source>
        <strain evidence="2">JCA_2017</strain>
    </source>
</reference>
<feature type="non-terminal residue" evidence="2">
    <location>
        <position position="1"/>
    </location>
</feature>
<dbReference type="OrthoDB" id="2498029at2759"/>
<feature type="domain" description="Serine aminopeptidase S33" evidence="1">
    <location>
        <begin position="4"/>
        <end position="79"/>
    </location>
</feature>
<dbReference type="PANTHER" id="PTHR11614">
    <property type="entry name" value="PHOSPHOLIPASE-RELATED"/>
    <property type="match status" value="1"/>
</dbReference>
<sequence>IRGNKLIYQDKPRVKTAMEMLRISMTLEESLHEVKLPFLVLQGEKDTVTDPEISKALYDQASSKDKTLKLYIGMCHGIATGESDENIAIVFADIIEWLDKRANKTNFGSLKLNENDRIEK</sequence>
<dbReference type="Proteomes" id="UP000257109">
    <property type="component" value="Unassembled WGS sequence"/>
</dbReference>
<proteinExistence type="predicted"/>
<dbReference type="Pfam" id="PF12146">
    <property type="entry name" value="Hydrolase_4"/>
    <property type="match status" value="1"/>
</dbReference>
<dbReference type="InterPro" id="IPR051044">
    <property type="entry name" value="MAG_DAG_Lipase"/>
</dbReference>
<protein>
    <submittedName>
        <fullName evidence="2">Caffeoylshikimate esterase</fullName>
    </submittedName>
</protein>
<organism evidence="2 3">
    <name type="scientific">Mucuna pruriens</name>
    <name type="common">Velvet bean</name>
    <name type="synonym">Dolichos pruriens</name>
    <dbReference type="NCBI Taxonomy" id="157652"/>
    <lineage>
        <taxon>Eukaryota</taxon>
        <taxon>Viridiplantae</taxon>
        <taxon>Streptophyta</taxon>
        <taxon>Embryophyta</taxon>
        <taxon>Tracheophyta</taxon>
        <taxon>Spermatophyta</taxon>
        <taxon>Magnoliopsida</taxon>
        <taxon>eudicotyledons</taxon>
        <taxon>Gunneridae</taxon>
        <taxon>Pentapetalae</taxon>
        <taxon>rosids</taxon>
        <taxon>fabids</taxon>
        <taxon>Fabales</taxon>
        <taxon>Fabaceae</taxon>
        <taxon>Papilionoideae</taxon>
        <taxon>50 kb inversion clade</taxon>
        <taxon>NPAAA clade</taxon>
        <taxon>indigoferoid/millettioid clade</taxon>
        <taxon>Phaseoleae</taxon>
        <taxon>Mucuna</taxon>
    </lineage>
</organism>
<dbReference type="STRING" id="157652.A0A371EIR3"/>
<name>A0A371EIR3_MUCPR</name>
<dbReference type="Gene3D" id="3.40.50.1820">
    <property type="entry name" value="alpha/beta hydrolase"/>
    <property type="match status" value="1"/>
</dbReference>
<dbReference type="InterPro" id="IPR022742">
    <property type="entry name" value="Hydrolase_4"/>
</dbReference>
<accession>A0A371EIR3</accession>
<keyword evidence="3" id="KW-1185">Reference proteome</keyword>